<dbReference type="PANTHER" id="PTHR31286">
    <property type="entry name" value="GLYCINE-RICH CELL WALL STRUCTURAL PROTEIN 1.8-LIKE"/>
    <property type="match status" value="1"/>
</dbReference>
<evidence type="ECO:0000259" key="2">
    <source>
        <dbReference type="Pfam" id="PF14111"/>
    </source>
</evidence>
<dbReference type="Pfam" id="PF14392">
    <property type="entry name" value="zf-CCHC_4"/>
    <property type="match status" value="1"/>
</dbReference>
<dbReference type="Pfam" id="PF14111">
    <property type="entry name" value="DUF4283"/>
    <property type="match status" value="1"/>
</dbReference>
<organism evidence="4 5">
    <name type="scientific">Brassica carinata</name>
    <name type="common">Ethiopian mustard</name>
    <name type="synonym">Abyssinian cabbage</name>
    <dbReference type="NCBI Taxonomy" id="52824"/>
    <lineage>
        <taxon>Eukaryota</taxon>
        <taxon>Viridiplantae</taxon>
        <taxon>Streptophyta</taxon>
        <taxon>Embryophyta</taxon>
        <taxon>Tracheophyta</taxon>
        <taxon>Spermatophyta</taxon>
        <taxon>Magnoliopsida</taxon>
        <taxon>eudicotyledons</taxon>
        <taxon>Gunneridae</taxon>
        <taxon>Pentapetalae</taxon>
        <taxon>rosids</taxon>
        <taxon>malvids</taxon>
        <taxon>Brassicales</taxon>
        <taxon>Brassicaceae</taxon>
        <taxon>Brassiceae</taxon>
        <taxon>Brassica</taxon>
    </lineage>
</organism>
<evidence type="ECO:0000313" key="5">
    <source>
        <dbReference type="Proteomes" id="UP000886595"/>
    </source>
</evidence>
<feature type="domain" description="Zinc knuckle CX2CX4HX4C" evidence="3">
    <location>
        <begin position="255"/>
        <end position="300"/>
    </location>
</feature>
<feature type="compositionally biased region" description="Polar residues" evidence="1">
    <location>
        <begin position="345"/>
        <end position="355"/>
    </location>
</feature>
<comment type="caution">
    <text evidence="4">The sequence shown here is derived from an EMBL/GenBank/DDBJ whole genome shotgun (WGS) entry which is preliminary data.</text>
</comment>
<reference evidence="4 5" key="1">
    <citation type="submission" date="2020-02" db="EMBL/GenBank/DDBJ databases">
        <authorList>
            <person name="Ma Q."/>
            <person name="Huang Y."/>
            <person name="Song X."/>
            <person name="Pei D."/>
        </authorList>
    </citation>
    <scope>NUCLEOTIDE SEQUENCE [LARGE SCALE GENOMIC DNA]</scope>
    <source>
        <strain evidence="4">Sxm20200214</strain>
        <tissue evidence="4">Leaf</tissue>
    </source>
</reference>
<name>A0A8X7WKI2_BRACI</name>
<dbReference type="InterPro" id="IPR025836">
    <property type="entry name" value="Zn_knuckle_CX2CX4HX4C"/>
</dbReference>
<evidence type="ECO:0000256" key="1">
    <source>
        <dbReference type="SAM" id="MobiDB-lite"/>
    </source>
</evidence>
<feature type="compositionally biased region" description="Basic and acidic residues" evidence="1">
    <location>
        <begin position="393"/>
        <end position="405"/>
    </location>
</feature>
<accession>A0A8X7WKI2</accession>
<proteinExistence type="predicted"/>
<dbReference type="PANTHER" id="PTHR31286:SF162">
    <property type="entry name" value="DUF4283 DOMAIN-CONTAINING PROTEIN-RELATED"/>
    <property type="match status" value="1"/>
</dbReference>
<feature type="region of interest" description="Disordered" evidence="1">
    <location>
        <begin position="393"/>
        <end position="444"/>
    </location>
</feature>
<dbReference type="InterPro" id="IPR025558">
    <property type="entry name" value="DUF4283"/>
</dbReference>
<gene>
    <name evidence="4" type="ORF">Bca52824_000938</name>
</gene>
<keyword evidence="5" id="KW-1185">Reference proteome</keyword>
<evidence type="ECO:0000313" key="4">
    <source>
        <dbReference type="EMBL" id="KAG2329758.1"/>
    </source>
</evidence>
<dbReference type="InterPro" id="IPR040256">
    <property type="entry name" value="At4g02000-like"/>
</dbReference>
<evidence type="ECO:0000259" key="3">
    <source>
        <dbReference type="Pfam" id="PF14392"/>
    </source>
</evidence>
<evidence type="ECO:0008006" key="6">
    <source>
        <dbReference type="Google" id="ProtNLM"/>
    </source>
</evidence>
<feature type="compositionally biased region" description="Acidic residues" evidence="1">
    <location>
        <begin position="311"/>
        <end position="320"/>
    </location>
</feature>
<feature type="region of interest" description="Disordered" evidence="1">
    <location>
        <begin position="297"/>
        <end position="371"/>
    </location>
</feature>
<dbReference type="Proteomes" id="UP000886595">
    <property type="component" value="Unassembled WGS sequence"/>
</dbReference>
<dbReference type="AlphaFoldDB" id="A0A8X7WKI2"/>
<feature type="domain" description="DUF4283" evidence="2">
    <location>
        <begin position="115"/>
        <end position="197"/>
    </location>
</feature>
<dbReference type="OrthoDB" id="1029220at2759"/>
<dbReference type="EMBL" id="JAAMPC010000001">
    <property type="protein sequence ID" value="KAG2329758.1"/>
    <property type="molecule type" value="Genomic_DNA"/>
</dbReference>
<sequence length="444" mass="50706">MRERKNERKGDFWEDRIPSLATVLVSQRGVCVVDGCRRLCPHRINGFTVIDSITATSVSLFKWYVSLFVKQSEGIFSLFILIMTDRMRKQLQDINFGITDDVVDLPLDLCEEAIEETRFALIGKPLNPRKQNIRALISALPRLWGMADDVVGRVLNNNQFQFLFRSEESLLSVLRRGQWSFNEWMVSLQRWVPNFEHDDLQYMSFWVQVRGIPCQYLTERMVIHIGHILGQYMATDFQSEGTHNVDYVRIRLLLNVTFPLRFQRLFRFGDQTVVLKFRYEKLRGFCNICGMMSHESTDCPQNQTDGNDVSPNDDDDDGDDAEGHPPGYSTPDQSNHPSAVPPSTDPNGSSGQDTTPSKKRKTESSAPAPEMILIGCESRQGSVYEETTEHVAKISRRHSDVRDARQWFQSVHDPEASSSHASVPKQEQQDDRDGTVGQKPPTSE</sequence>
<protein>
    <recommendedName>
        <fullName evidence="6">CCHC-type domain-containing protein</fullName>
    </recommendedName>
</protein>